<feature type="DNA-binding region" description="H-T-H motif" evidence="4">
    <location>
        <begin position="78"/>
        <end position="97"/>
    </location>
</feature>
<gene>
    <name evidence="6" type="ORF">MPSYJ_22400</name>
</gene>
<proteinExistence type="predicted"/>
<dbReference type="Pfam" id="PF00440">
    <property type="entry name" value="TetR_N"/>
    <property type="match status" value="1"/>
</dbReference>
<evidence type="ECO:0000256" key="2">
    <source>
        <dbReference type="ARBA" id="ARBA00023125"/>
    </source>
</evidence>
<dbReference type="EMBL" id="AP022574">
    <property type="protein sequence ID" value="BBX68779.1"/>
    <property type="molecule type" value="Genomic_DNA"/>
</dbReference>
<keyword evidence="1" id="KW-0805">Transcription regulation</keyword>
<name>A0A7I7MBM2_9MYCO</name>
<dbReference type="SUPFAM" id="SSF48498">
    <property type="entry name" value="Tetracyclin repressor-like, C-terminal domain"/>
    <property type="match status" value="1"/>
</dbReference>
<organism evidence="6 7">
    <name type="scientific">Mycolicibacterium psychrotolerans</name>
    <dbReference type="NCBI Taxonomy" id="216929"/>
    <lineage>
        <taxon>Bacteria</taxon>
        <taxon>Bacillati</taxon>
        <taxon>Actinomycetota</taxon>
        <taxon>Actinomycetes</taxon>
        <taxon>Mycobacteriales</taxon>
        <taxon>Mycobacteriaceae</taxon>
        <taxon>Mycolicibacterium</taxon>
    </lineage>
</organism>
<dbReference type="InterPro" id="IPR036271">
    <property type="entry name" value="Tet_transcr_reg_TetR-rel_C_sf"/>
</dbReference>
<dbReference type="InterPro" id="IPR009057">
    <property type="entry name" value="Homeodomain-like_sf"/>
</dbReference>
<dbReference type="InterPro" id="IPR001647">
    <property type="entry name" value="HTH_TetR"/>
</dbReference>
<dbReference type="SUPFAM" id="SSF46689">
    <property type="entry name" value="Homeodomain-like"/>
    <property type="match status" value="1"/>
</dbReference>
<reference evidence="6 7" key="1">
    <citation type="journal article" date="2019" name="Emerg. Microbes Infect.">
        <title>Comprehensive subspecies identification of 175 nontuberculous mycobacteria species based on 7547 genomic profiles.</title>
        <authorList>
            <person name="Matsumoto Y."/>
            <person name="Kinjo T."/>
            <person name="Motooka D."/>
            <person name="Nabeya D."/>
            <person name="Jung N."/>
            <person name="Uechi K."/>
            <person name="Horii T."/>
            <person name="Iida T."/>
            <person name="Fujita J."/>
            <person name="Nakamura S."/>
        </authorList>
    </citation>
    <scope>NUCLEOTIDE SEQUENCE [LARGE SCALE GENOMIC DNA]</scope>
    <source>
        <strain evidence="6 7">JCM 13323</strain>
    </source>
</reference>
<accession>A0A7I7MBM2</accession>
<dbReference type="KEGG" id="mpsc:MPSYJ_22400"/>
<dbReference type="PROSITE" id="PS50977">
    <property type="entry name" value="HTH_TETR_2"/>
    <property type="match status" value="1"/>
</dbReference>
<dbReference type="GO" id="GO:0000976">
    <property type="term" value="F:transcription cis-regulatory region binding"/>
    <property type="evidence" value="ECO:0007669"/>
    <property type="project" value="TreeGrafter"/>
</dbReference>
<dbReference type="Gene3D" id="1.10.10.60">
    <property type="entry name" value="Homeodomain-like"/>
    <property type="match status" value="1"/>
</dbReference>
<dbReference type="InterPro" id="IPR050109">
    <property type="entry name" value="HTH-type_TetR-like_transc_reg"/>
</dbReference>
<evidence type="ECO:0000313" key="6">
    <source>
        <dbReference type="EMBL" id="BBX68779.1"/>
    </source>
</evidence>
<keyword evidence="2 4" id="KW-0238">DNA-binding</keyword>
<protein>
    <submittedName>
        <fullName evidence="6">TetR family transcriptional regulator</fullName>
    </submittedName>
</protein>
<feature type="domain" description="HTH tetR-type" evidence="5">
    <location>
        <begin position="55"/>
        <end position="115"/>
    </location>
</feature>
<evidence type="ECO:0000256" key="1">
    <source>
        <dbReference type="ARBA" id="ARBA00023015"/>
    </source>
</evidence>
<dbReference type="Gene3D" id="1.10.357.10">
    <property type="entry name" value="Tetracycline Repressor, domain 2"/>
    <property type="match status" value="1"/>
</dbReference>
<evidence type="ECO:0000256" key="4">
    <source>
        <dbReference type="PROSITE-ProRule" id="PRU00335"/>
    </source>
</evidence>
<evidence type="ECO:0000313" key="7">
    <source>
        <dbReference type="Proteomes" id="UP000466514"/>
    </source>
</evidence>
<sequence>MNVAIAESLLVVLTGVLSLAPDVRVGEHTGSADLGSRRPMMSLGFSFVQIDAGHDDDRRRIMEAAYRCLSEPHCGPIRMSVILRTAGVSSRAFYRHFQSKDDLFLALLRQGVEDLAARLDGVAADAVGSPADQLAAWIGEVFDLMIDPRQRMLMSVIDSDEVRAATGYRELREQSRAGRERSLTEILRRGRADGSFPLADPDHDAVAISALVTRIMTSVAPEDLLAVKHAESRLLDFALRAVGAVAHG</sequence>
<dbReference type="PRINTS" id="PR00455">
    <property type="entry name" value="HTHTETR"/>
</dbReference>
<evidence type="ECO:0000256" key="3">
    <source>
        <dbReference type="ARBA" id="ARBA00023163"/>
    </source>
</evidence>
<dbReference type="PANTHER" id="PTHR30055">
    <property type="entry name" value="HTH-TYPE TRANSCRIPTIONAL REGULATOR RUTR"/>
    <property type="match status" value="1"/>
</dbReference>
<keyword evidence="3" id="KW-0804">Transcription</keyword>
<dbReference type="AlphaFoldDB" id="A0A7I7MBM2"/>
<dbReference type="Proteomes" id="UP000466514">
    <property type="component" value="Chromosome"/>
</dbReference>
<evidence type="ECO:0000259" key="5">
    <source>
        <dbReference type="PROSITE" id="PS50977"/>
    </source>
</evidence>
<dbReference type="PANTHER" id="PTHR30055:SF234">
    <property type="entry name" value="HTH-TYPE TRANSCRIPTIONAL REGULATOR BETI"/>
    <property type="match status" value="1"/>
</dbReference>
<keyword evidence="7" id="KW-1185">Reference proteome</keyword>
<dbReference type="GO" id="GO:0003700">
    <property type="term" value="F:DNA-binding transcription factor activity"/>
    <property type="evidence" value="ECO:0007669"/>
    <property type="project" value="TreeGrafter"/>
</dbReference>